<evidence type="ECO:0000256" key="4">
    <source>
        <dbReference type="ARBA" id="ARBA00023163"/>
    </source>
</evidence>
<feature type="compositionally biased region" description="Acidic residues" evidence="6">
    <location>
        <begin position="708"/>
        <end position="718"/>
    </location>
</feature>
<comment type="caution">
    <text evidence="8">The sequence shown here is derived from an EMBL/GenBank/DDBJ whole genome shotgun (WGS) entry which is preliminary data.</text>
</comment>
<dbReference type="GO" id="GO:0000978">
    <property type="term" value="F:RNA polymerase II cis-regulatory region sequence-specific DNA binding"/>
    <property type="evidence" value="ECO:0007669"/>
    <property type="project" value="TreeGrafter"/>
</dbReference>
<feature type="region of interest" description="Disordered" evidence="6">
    <location>
        <begin position="708"/>
        <end position="732"/>
    </location>
</feature>
<organism evidence="8 9">
    <name type="scientific">Allacma fusca</name>
    <dbReference type="NCBI Taxonomy" id="39272"/>
    <lineage>
        <taxon>Eukaryota</taxon>
        <taxon>Metazoa</taxon>
        <taxon>Ecdysozoa</taxon>
        <taxon>Arthropoda</taxon>
        <taxon>Hexapoda</taxon>
        <taxon>Collembola</taxon>
        <taxon>Symphypleona</taxon>
        <taxon>Sminthuridae</taxon>
        <taxon>Allacma</taxon>
    </lineage>
</organism>
<protein>
    <recommendedName>
        <fullName evidence="7">RFX-type winged-helix domain-containing protein</fullName>
    </recommendedName>
</protein>
<dbReference type="GO" id="GO:0005634">
    <property type="term" value="C:nucleus"/>
    <property type="evidence" value="ECO:0007669"/>
    <property type="project" value="UniProtKB-SubCell"/>
</dbReference>
<dbReference type="PANTHER" id="PTHR12619:SF33">
    <property type="entry name" value="RFX, ISOFORM H"/>
    <property type="match status" value="1"/>
</dbReference>
<feature type="domain" description="RFX-type winged-helix" evidence="7">
    <location>
        <begin position="109"/>
        <end position="184"/>
    </location>
</feature>
<evidence type="ECO:0000256" key="6">
    <source>
        <dbReference type="SAM" id="MobiDB-lite"/>
    </source>
</evidence>
<dbReference type="OrthoDB" id="10056949at2759"/>
<proteinExistence type="predicted"/>
<dbReference type="InterPro" id="IPR039779">
    <property type="entry name" value="RFX-like"/>
</dbReference>
<feature type="region of interest" description="Disordered" evidence="6">
    <location>
        <begin position="1"/>
        <end position="46"/>
    </location>
</feature>
<evidence type="ECO:0000313" key="9">
    <source>
        <dbReference type="Proteomes" id="UP000708208"/>
    </source>
</evidence>
<dbReference type="EMBL" id="CAJVCH010104378">
    <property type="protein sequence ID" value="CAG7723975.1"/>
    <property type="molecule type" value="Genomic_DNA"/>
</dbReference>
<dbReference type="PANTHER" id="PTHR12619">
    <property type="entry name" value="RFX TRANSCRIPTION FACTOR FAMILY"/>
    <property type="match status" value="1"/>
</dbReference>
<dbReference type="PROSITE" id="PS51526">
    <property type="entry name" value="RFX_DBD"/>
    <property type="match status" value="1"/>
</dbReference>
<evidence type="ECO:0000259" key="7">
    <source>
        <dbReference type="PROSITE" id="PS51526"/>
    </source>
</evidence>
<comment type="subcellular location">
    <subcellularLocation>
        <location evidence="1">Nucleus</location>
    </subcellularLocation>
</comment>
<dbReference type="InterPro" id="IPR003150">
    <property type="entry name" value="DNA-bd_RFX"/>
</dbReference>
<gene>
    <name evidence="8" type="ORF">AFUS01_LOCUS13026</name>
</gene>
<evidence type="ECO:0000256" key="2">
    <source>
        <dbReference type="ARBA" id="ARBA00023015"/>
    </source>
</evidence>
<reference evidence="8" key="1">
    <citation type="submission" date="2021-06" db="EMBL/GenBank/DDBJ databases">
        <authorList>
            <person name="Hodson N. C."/>
            <person name="Mongue J. A."/>
            <person name="Jaron S. K."/>
        </authorList>
    </citation>
    <scope>NUCLEOTIDE SEQUENCE</scope>
</reference>
<keyword evidence="4" id="KW-0804">Transcription</keyword>
<evidence type="ECO:0000256" key="5">
    <source>
        <dbReference type="ARBA" id="ARBA00023242"/>
    </source>
</evidence>
<keyword evidence="2" id="KW-0805">Transcription regulation</keyword>
<evidence type="ECO:0000256" key="1">
    <source>
        <dbReference type="ARBA" id="ARBA00004123"/>
    </source>
</evidence>
<sequence>MMEEGQPLYISMEGLCESSSQSEDEEDTPTDENQGRISRKSKLDYCPDYESDSCGEKESILHGLNDSIPEDKIVALSKKQLNRLAAMEIYPIPSGGIGTVNASLFNPVTIKWLMKNFETVDGSSLPRYLVYNHYLLHCKSLNIKPINAASFGKVIRSVFLGLQTRRLGTRGNSKYHYCGMRIKPDSPLLHVIIGDTEIRKSKSGTKGGLCWGSLNNNNGAMEKRMNWTTKTFKSWNSKFCQGLETDYMQFRFQQEENQNTMKHLKPDLDIFIPVTDGLTKDDIAIFKRYYHEHCNSLLASVVSFKLEQVGSTWQMFYKVEKNTKVIGSNEGPSTKADSSRPFTRNKLKKFVANRNVQKFINEMDKQTYTSIAYLLCPHVTVIVPIEVTQNIRNFLAIVEEWLFDALENYPEDFRTLKIKTLQNVMRPLEQTLNTNSLYCSVQKSLSNTDKVARLLASTSQINFETLNLMLGWKSETAAYSQVKEIHGILAKPNRLPLIVQWVENIVEESIATKAPTTEFKLNLQNTFLGLSFYMSFVKSELLLICRESMELFNCVENFILEYLKYFMYLRTGMQNLIASALASASCNEENIDISKTTGSNETKLNDLFASSDDDLENDRKRLIKIEPGQPKNADENVDELANDDELEALEQFLASELDNFDDLGNNIHLSIADSDLMSPDEFDENFRKYFSSAGYVTNYLCQKFVASSEEDTGTSGDEDSSKQPLDAEVCNS</sequence>
<dbReference type="AlphaFoldDB" id="A0A8J2JXX0"/>
<evidence type="ECO:0000313" key="8">
    <source>
        <dbReference type="EMBL" id="CAG7723975.1"/>
    </source>
</evidence>
<dbReference type="Pfam" id="PF25340">
    <property type="entry name" value="BCD_RFX"/>
    <property type="match status" value="1"/>
</dbReference>
<dbReference type="FunFam" id="1.10.10.10:FF:000017">
    <property type="entry name" value="transcription factor RFX3 isoform X1"/>
    <property type="match status" value="1"/>
</dbReference>
<dbReference type="GO" id="GO:0000981">
    <property type="term" value="F:DNA-binding transcription factor activity, RNA polymerase II-specific"/>
    <property type="evidence" value="ECO:0007669"/>
    <property type="project" value="TreeGrafter"/>
</dbReference>
<dbReference type="Proteomes" id="UP000708208">
    <property type="component" value="Unassembled WGS sequence"/>
</dbReference>
<accession>A0A8J2JXX0</accession>
<evidence type="ECO:0000256" key="3">
    <source>
        <dbReference type="ARBA" id="ARBA00023125"/>
    </source>
</evidence>
<keyword evidence="5" id="KW-0539">Nucleus</keyword>
<dbReference type="Pfam" id="PF02257">
    <property type="entry name" value="RFX_DNA_binding"/>
    <property type="match status" value="1"/>
</dbReference>
<dbReference type="InterPro" id="IPR057321">
    <property type="entry name" value="RFX1-4/6/8-like_BCD"/>
</dbReference>
<name>A0A8J2JXX0_9HEXA</name>
<keyword evidence="9" id="KW-1185">Reference proteome</keyword>
<keyword evidence="3" id="KW-0238">DNA-binding</keyword>